<gene>
    <name evidence="1" type="ORF">RCL2_000590200</name>
</gene>
<evidence type="ECO:0000313" key="2">
    <source>
        <dbReference type="Proteomes" id="UP000615446"/>
    </source>
</evidence>
<dbReference type="Proteomes" id="UP000615446">
    <property type="component" value="Unassembled WGS sequence"/>
</dbReference>
<name>A0A8H3L3K9_9GLOM</name>
<sequence length="80" mass="9225">MFNFKGLTLFEGLELHPEAIEYFKDQQLIDEFSDKIQRFATSRCLLDVISHNSEGTQLLESSLEQNFKRFAAAGYSLAEF</sequence>
<dbReference type="AlphaFoldDB" id="A0A8H3L3K9"/>
<comment type="caution">
    <text evidence="1">The sequence shown here is derived from an EMBL/GenBank/DDBJ whole genome shotgun (WGS) entry which is preliminary data.</text>
</comment>
<evidence type="ECO:0000313" key="1">
    <source>
        <dbReference type="EMBL" id="GES78584.1"/>
    </source>
</evidence>
<protein>
    <submittedName>
        <fullName evidence="1">Uncharacterized protein</fullName>
    </submittedName>
</protein>
<dbReference type="EMBL" id="BLAL01000040">
    <property type="protein sequence ID" value="GES78584.1"/>
    <property type="molecule type" value="Genomic_DNA"/>
</dbReference>
<organism evidence="1 2">
    <name type="scientific">Rhizophagus clarus</name>
    <dbReference type="NCBI Taxonomy" id="94130"/>
    <lineage>
        <taxon>Eukaryota</taxon>
        <taxon>Fungi</taxon>
        <taxon>Fungi incertae sedis</taxon>
        <taxon>Mucoromycota</taxon>
        <taxon>Glomeromycotina</taxon>
        <taxon>Glomeromycetes</taxon>
        <taxon>Glomerales</taxon>
        <taxon>Glomeraceae</taxon>
        <taxon>Rhizophagus</taxon>
    </lineage>
</organism>
<proteinExistence type="predicted"/>
<accession>A0A8H3L3K9</accession>
<reference evidence="1" key="1">
    <citation type="submission" date="2019-10" db="EMBL/GenBank/DDBJ databases">
        <title>Conservation and host-specific expression of non-tandemly repeated heterogenous ribosome RNA gene in arbuscular mycorrhizal fungi.</title>
        <authorList>
            <person name="Maeda T."/>
            <person name="Kobayashi Y."/>
            <person name="Nakagawa T."/>
            <person name="Ezawa T."/>
            <person name="Yamaguchi K."/>
            <person name="Bino T."/>
            <person name="Nishimoto Y."/>
            <person name="Shigenobu S."/>
            <person name="Kawaguchi M."/>
        </authorList>
    </citation>
    <scope>NUCLEOTIDE SEQUENCE</scope>
    <source>
        <strain evidence="1">HR1</strain>
    </source>
</reference>